<reference evidence="1 2" key="1">
    <citation type="submission" date="2024-10" db="EMBL/GenBank/DDBJ databases">
        <title>Updated reference genomes for cyclostephanoid diatoms.</title>
        <authorList>
            <person name="Roberts W.R."/>
            <person name="Alverson A.J."/>
        </authorList>
    </citation>
    <scope>NUCLEOTIDE SEQUENCE [LARGE SCALE GENOMIC DNA]</scope>
    <source>
        <strain evidence="1 2">AJA232-27</strain>
    </source>
</reference>
<dbReference type="Proteomes" id="UP001530293">
    <property type="component" value="Unassembled WGS sequence"/>
</dbReference>
<proteinExistence type="predicted"/>
<sequence length="455" mass="50323">MGVKNGAKTLHSVTGLTLADVAAMGKGLANEKQIMPRIVADCSNLLFVFSKCTSVVSAVAGHLSRIAASGVIMVPVCDGAIRPISKQATNKRIADKELSRIKAFHCRTKMIELKNRLVQESLSQVERDAITAEIRQQDTKMKRNETQSQRAMPQNFANDLEYELSHSNAHSVDEESAGGFVDHVVVAEFQADSYMAAQSINQNAVMVMTKDSDIPIIAGDDCISIKSFTKGKYEIVSTSESTLKHAMSYLPEASKQRVQFNAAANPVFDGVSNVRLRALIMLVLGCDVYIPGMKAVKGMSALRFVHSEKRACEDELFASLHQKFMEANKLSKQEVDTYIDAIIYEPTNHARVLVESPTEPSCCIERTYLFERPTSLPRYLEQYSIDDKFKTDSIFDGPATLTCKGVGERKHLFLAHEGHDACHNCKVALMGTYIQISRSVIIGNSIEYCLYRNGC</sequence>
<evidence type="ECO:0008006" key="3">
    <source>
        <dbReference type="Google" id="ProtNLM"/>
    </source>
</evidence>
<dbReference type="EMBL" id="JALLBG020000023">
    <property type="protein sequence ID" value="KAL3771525.1"/>
    <property type="molecule type" value="Genomic_DNA"/>
</dbReference>
<dbReference type="InterPro" id="IPR029060">
    <property type="entry name" value="PIN-like_dom_sf"/>
</dbReference>
<gene>
    <name evidence="1" type="ORF">ACHAWU_003700</name>
</gene>
<accession>A0ABD3NFA2</accession>
<evidence type="ECO:0000313" key="1">
    <source>
        <dbReference type="EMBL" id="KAL3771525.1"/>
    </source>
</evidence>
<name>A0ABD3NFA2_9STRA</name>
<keyword evidence="2" id="KW-1185">Reference proteome</keyword>
<dbReference type="Gene3D" id="3.40.50.1010">
    <property type="entry name" value="5'-nuclease"/>
    <property type="match status" value="1"/>
</dbReference>
<comment type="caution">
    <text evidence="1">The sequence shown here is derived from an EMBL/GenBank/DDBJ whole genome shotgun (WGS) entry which is preliminary data.</text>
</comment>
<protein>
    <recommendedName>
        <fullName evidence="3">Exonuclease 1</fullName>
    </recommendedName>
</protein>
<dbReference type="AlphaFoldDB" id="A0ABD3NFA2"/>
<dbReference type="SUPFAM" id="SSF88723">
    <property type="entry name" value="PIN domain-like"/>
    <property type="match status" value="1"/>
</dbReference>
<evidence type="ECO:0000313" key="2">
    <source>
        <dbReference type="Proteomes" id="UP001530293"/>
    </source>
</evidence>
<organism evidence="1 2">
    <name type="scientific">Discostella pseudostelligera</name>
    <dbReference type="NCBI Taxonomy" id="259834"/>
    <lineage>
        <taxon>Eukaryota</taxon>
        <taxon>Sar</taxon>
        <taxon>Stramenopiles</taxon>
        <taxon>Ochrophyta</taxon>
        <taxon>Bacillariophyta</taxon>
        <taxon>Coscinodiscophyceae</taxon>
        <taxon>Thalassiosirophycidae</taxon>
        <taxon>Stephanodiscales</taxon>
        <taxon>Stephanodiscaceae</taxon>
        <taxon>Discostella</taxon>
    </lineage>
</organism>